<keyword evidence="1" id="KW-0472">Membrane</keyword>
<keyword evidence="3" id="KW-1185">Reference proteome</keyword>
<feature type="transmembrane region" description="Helical" evidence="1">
    <location>
        <begin position="364"/>
        <end position="381"/>
    </location>
</feature>
<keyword evidence="1" id="KW-0812">Transmembrane</keyword>
<feature type="transmembrane region" description="Helical" evidence="1">
    <location>
        <begin position="423"/>
        <end position="442"/>
    </location>
</feature>
<accession>A0A073CEG1</accession>
<organism evidence="2 3">
    <name type="scientific">Planktothrix agardhii (strain NIVA-CYA 126/8)</name>
    <dbReference type="NCBI Taxonomy" id="388467"/>
    <lineage>
        <taxon>Bacteria</taxon>
        <taxon>Bacillati</taxon>
        <taxon>Cyanobacteriota</taxon>
        <taxon>Cyanophyceae</taxon>
        <taxon>Oscillatoriophycideae</taxon>
        <taxon>Oscillatoriales</taxon>
        <taxon>Microcoleaceae</taxon>
        <taxon>Planktothrix</taxon>
    </lineage>
</organism>
<dbReference type="RefSeq" id="WP_042152837.1">
    <property type="nucleotide sequence ID" value="NZ_CM002803.1"/>
</dbReference>
<name>A0A073CEG1_PLAA1</name>
<gene>
    <name evidence="2" type="ORF">A19Y_1212</name>
</gene>
<evidence type="ECO:0000313" key="3">
    <source>
        <dbReference type="Proteomes" id="UP000027395"/>
    </source>
</evidence>
<feature type="transmembrane region" description="Helical" evidence="1">
    <location>
        <begin position="213"/>
        <end position="231"/>
    </location>
</feature>
<feature type="transmembrane region" description="Helical" evidence="1">
    <location>
        <begin position="283"/>
        <end position="299"/>
    </location>
</feature>
<sequence>MSEQKQQAKVNLIAIFTITLATWLILVPFVNSIKIPLGENTKGVISLASIENISPYTDYLKYIILLLTPPLIATLVLNLNQKPLRIILRVINHRYIWIGISSILLLTWLINTPFNQFRINSTLIDSFHEGEFLGFLPNFLQLKQPFINTVLIHGYGVDVLPSWLAKNLATQNHGIALTRLFVNLENVITCVGYFWILWELINLAEINKNKLKIFLISCIIFCVFDGIFYKFDGRRGTSFIIQLALNLRFFRIAKTQPKQAQWLSVLIGASIPSSFFYIYDRAIYFIAVYLCASILSLFLDKKTTIIWLRGTLIGIISVTIISIIFLGFEQINAIISQVLYWGKYGRYISFIPLPPLELSSTSQTFWLSMFFQSGVLVYLILDFKNQELKLRPFVQKNTLIILLLIPASVYMRITLDRSDIGHAYHGALITTFLVIYLIYLVYKHQIEPQLSQLNITPIQQSLTVLILIVIILTEPGFNIVKSFKNLTQLPDALSTPNQELLKPDYLEAWNTLKPEIEQQSCFFTLTSEGLWYYLFDKPSCSKYSYVLYAKPTVAQQEVIQELNETKPDILLLTNEMWYQNPWDEILKSESASLIYQNVLTTYRPYKTVQSHWFWKRNNQPLKLTKTQSLNGNIESLPTQPIHQRDNLSIGGWSILPESSQPADAVYLSLGKKNQLITVGQVNIPRPDVVQVLSNPKYEKSGWIIRVPTAILPQGNNQMKVWSYDSKKNQLTQIGKGFNLEILS</sequence>
<feature type="transmembrane region" description="Helical" evidence="1">
    <location>
        <begin position="306"/>
        <end position="328"/>
    </location>
</feature>
<feature type="transmembrane region" description="Helical" evidence="1">
    <location>
        <begin position="12"/>
        <end position="30"/>
    </location>
</feature>
<feature type="transmembrane region" description="Helical" evidence="1">
    <location>
        <begin position="91"/>
        <end position="110"/>
    </location>
</feature>
<feature type="transmembrane region" description="Helical" evidence="1">
    <location>
        <begin position="59"/>
        <end position="79"/>
    </location>
</feature>
<protein>
    <submittedName>
        <fullName evidence="2">Uncharacterized protein</fullName>
    </submittedName>
</protein>
<dbReference type="eggNOG" id="COG1196">
    <property type="taxonomic scope" value="Bacteria"/>
</dbReference>
<dbReference type="HOGENOM" id="CLU_373782_0_0_3"/>
<reference evidence="2 3" key="1">
    <citation type="journal article" date="2014" name="Appl. Environ. Microbiol.">
        <title>Elucidation of insertion elements encoded on plasmids and in vitro construction of shuttle vectors from the toxic cyanobacterium Planktothrix.</title>
        <authorList>
            <person name="Christiansen G."/>
            <person name="Goesmann A."/>
            <person name="Kurmayer R."/>
        </authorList>
    </citation>
    <scope>NUCLEOTIDE SEQUENCE [LARGE SCALE GENOMIC DNA]</scope>
    <source>
        <strain evidence="2 3">NIVA-CYA 126/8</strain>
    </source>
</reference>
<feature type="transmembrane region" description="Helical" evidence="1">
    <location>
        <begin position="393"/>
        <end position="411"/>
    </location>
</feature>
<dbReference type="PATRIC" id="fig|388467.6.peg.1153"/>
<dbReference type="EMBL" id="CM002803">
    <property type="protein sequence ID" value="KEI66292.1"/>
    <property type="molecule type" value="Genomic_DNA"/>
</dbReference>
<feature type="transmembrane region" description="Helical" evidence="1">
    <location>
        <begin position="180"/>
        <end position="201"/>
    </location>
</feature>
<feature type="transmembrane region" description="Helical" evidence="1">
    <location>
        <begin position="462"/>
        <end position="480"/>
    </location>
</feature>
<dbReference type="STRING" id="388467.A19Y_1212"/>
<evidence type="ECO:0000313" key="2">
    <source>
        <dbReference type="EMBL" id="KEI66292.1"/>
    </source>
</evidence>
<dbReference type="AlphaFoldDB" id="A0A073CEG1"/>
<proteinExistence type="predicted"/>
<keyword evidence="1" id="KW-1133">Transmembrane helix</keyword>
<dbReference type="Proteomes" id="UP000027395">
    <property type="component" value="Chromosome"/>
</dbReference>
<evidence type="ECO:0000256" key="1">
    <source>
        <dbReference type="SAM" id="Phobius"/>
    </source>
</evidence>